<sequence>MQQIVSITSQGQITIPSIFRKRLGLNQYRKATVRTIDNKIIIEPIPNLMKMAGVLQNKAIKNKSIDEVITLEEKAALKAVSKIIK</sequence>
<organism evidence="3 4">
    <name type="scientific">Candidatus Gottesmanbacteria bacterium CG1_02_37_22</name>
    <dbReference type="NCBI Taxonomy" id="1805209"/>
    <lineage>
        <taxon>Bacteria</taxon>
        <taxon>Candidatus Gottesmaniibacteriota</taxon>
    </lineage>
</organism>
<dbReference type="PROSITE" id="PS51740">
    <property type="entry name" value="SPOVT_ABRB"/>
    <property type="match status" value="1"/>
</dbReference>
<evidence type="ECO:0000256" key="1">
    <source>
        <dbReference type="PROSITE-ProRule" id="PRU01076"/>
    </source>
</evidence>
<feature type="domain" description="SpoVT-AbrB" evidence="2">
    <location>
        <begin position="2"/>
        <end position="47"/>
    </location>
</feature>
<dbReference type="GO" id="GO:0003677">
    <property type="term" value="F:DNA binding"/>
    <property type="evidence" value="ECO:0007669"/>
    <property type="project" value="UniProtKB-UniRule"/>
</dbReference>
<dbReference type="Proteomes" id="UP000183120">
    <property type="component" value="Unassembled WGS sequence"/>
</dbReference>
<accession>A0A1J4TYJ3</accession>
<protein>
    <recommendedName>
        <fullName evidence="2">SpoVT-AbrB domain-containing protein</fullName>
    </recommendedName>
</protein>
<evidence type="ECO:0000259" key="2">
    <source>
        <dbReference type="PROSITE" id="PS51740"/>
    </source>
</evidence>
<keyword evidence="1" id="KW-0238">DNA-binding</keyword>
<gene>
    <name evidence="3" type="ORF">AUJ73_00460</name>
</gene>
<dbReference type="Gene3D" id="2.10.260.10">
    <property type="match status" value="1"/>
</dbReference>
<proteinExistence type="predicted"/>
<name>A0A1J4TYJ3_9BACT</name>
<reference evidence="3 4" key="1">
    <citation type="journal article" date="2016" name="Environ. Microbiol.">
        <title>Genomic resolution of a cold subsurface aquifer community provides metabolic insights for novel microbes adapted to high CO concentrations.</title>
        <authorList>
            <person name="Probst A.J."/>
            <person name="Castelle C.J."/>
            <person name="Singh A."/>
            <person name="Brown C.T."/>
            <person name="Anantharaman K."/>
            <person name="Sharon I."/>
            <person name="Hug L.A."/>
            <person name="Burstein D."/>
            <person name="Emerson J.B."/>
            <person name="Thomas B.C."/>
            <person name="Banfield J.F."/>
        </authorList>
    </citation>
    <scope>NUCLEOTIDE SEQUENCE [LARGE SCALE GENOMIC DNA]</scope>
    <source>
        <strain evidence="3">CG1_02_37_22</strain>
    </source>
</reference>
<dbReference type="InterPro" id="IPR007159">
    <property type="entry name" value="SpoVT-AbrB_dom"/>
</dbReference>
<dbReference type="InterPro" id="IPR037914">
    <property type="entry name" value="SpoVT-AbrB_sf"/>
</dbReference>
<dbReference type="AlphaFoldDB" id="A0A1J4TYJ3"/>
<comment type="caution">
    <text evidence="3">The sequence shown here is derived from an EMBL/GenBank/DDBJ whole genome shotgun (WGS) entry which is preliminary data.</text>
</comment>
<dbReference type="SMART" id="SM00966">
    <property type="entry name" value="SpoVT_AbrB"/>
    <property type="match status" value="1"/>
</dbReference>
<dbReference type="EMBL" id="MNUY01000008">
    <property type="protein sequence ID" value="OIO15494.1"/>
    <property type="molecule type" value="Genomic_DNA"/>
</dbReference>
<evidence type="ECO:0000313" key="4">
    <source>
        <dbReference type="Proteomes" id="UP000183120"/>
    </source>
</evidence>
<dbReference type="STRING" id="1805209.AUJ73_00460"/>
<dbReference type="SUPFAM" id="SSF89447">
    <property type="entry name" value="AbrB/MazE/MraZ-like"/>
    <property type="match status" value="1"/>
</dbReference>
<evidence type="ECO:0000313" key="3">
    <source>
        <dbReference type="EMBL" id="OIO15494.1"/>
    </source>
</evidence>